<evidence type="ECO:0000256" key="4">
    <source>
        <dbReference type="ARBA" id="ARBA00022989"/>
    </source>
</evidence>
<organism evidence="7 8">
    <name type="scientific">Molorchus minor</name>
    <dbReference type="NCBI Taxonomy" id="1323400"/>
    <lineage>
        <taxon>Eukaryota</taxon>
        <taxon>Metazoa</taxon>
        <taxon>Ecdysozoa</taxon>
        <taxon>Arthropoda</taxon>
        <taxon>Hexapoda</taxon>
        <taxon>Insecta</taxon>
        <taxon>Pterygota</taxon>
        <taxon>Neoptera</taxon>
        <taxon>Endopterygota</taxon>
        <taxon>Coleoptera</taxon>
        <taxon>Polyphaga</taxon>
        <taxon>Cucujiformia</taxon>
        <taxon>Chrysomeloidea</taxon>
        <taxon>Cerambycidae</taxon>
        <taxon>Lamiinae</taxon>
        <taxon>Monochamini</taxon>
        <taxon>Molorchus</taxon>
    </lineage>
</organism>
<keyword evidence="3 6" id="KW-0812">Transmembrane</keyword>
<evidence type="ECO:0000313" key="7">
    <source>
        <dbReference type="EMBL" id="KAJ8982206.1"/>
    </source>
</evidence>
<evidence type="ECO:0008006" key="9">
    <source>
        <dbReference type="Google" id="ProtNLM"/>
    </source>
</evidence>
<feature type="transmembrane region" description="Helical" evidence="6">
    <location>
        <begin position="33"/>
        <end position="52"/>
    </location>
</feature>
<keyword evidence="2" id="KW-1003">Cell membrane</keyword>
<comment type="caution">
    <text evidence="7">The sequence shown here is derived from an EMBL/GenBank/DDBJ whole genome shotgun (WGS) entry which is preliminary data.</text>
</comment>
<dbReference type="Pfam" id="PF08395">
    <property type="entry name" value="7tm_7"/>
    <property type="match status" value="1"/>
</dbReference>
<evidence type="ECO:0000256" key="1">
    <source>
        <dbReference type="ARBA" id="ARBA00004651"/>
    </source>
</evidence>
<feature type="transmembrane region" description="Helical" evidence="6">
    <location>
        <begin position="126"/>
        <end position="149"/>
    </location>
</feature>
<dbReference type="Proteomes" id="UP001162164">
    <property type="component" value="Unassembled WGS sequence"/>
</dbReference>
<proteinExistence type="predicted"/>
<keyword evidence="5 6" id="KW-0472">Membrane</keyword>
<accession>A0ABQ9JV59</accession>
<name>A0ABQ9JV59_9CUCU</name>
<gene>
    <name evidence="7" type="ORF">NQ317_013508</name>
</gene>
<evidence type="ECO:0000256" key="2">
    <source>
        <dbReference type="ARBA" id="ARBA00022475"/>
    </source>
</evidence>
<evidence type="ECO:0000313" key="8">
    <source>
        <dbReference type="Proteomes" id="UP001162164"/>
    </source>
</evidence>
<dbReference type="InterPro" id="IPR013604">
    <property type="entry name" value="7TM_chemorcpt"/>
</dbReference>
<comment type="subcellular location">
    <subcellularLocation>
        <location evidence="1">Cell membrane</location>
        <topology evidence="1">Multi-pass membrane protein</topology>
    </subcellularLocation>
</comment>
<keyword evidence="8" id="KW-1185">Reference proteome</keyword>
<dbReference type="EMBL" id="JAPWTJ010000139">
    <property type="protein sequence ID" value="KAJ8982206.1"/>
    <property type="molecule type" value="Genomic_DNA"/>
</dbReference>
<reference evidence="7" key="1">
    <citation type="journal article" date="2023" name="Insect Mol. Biol.">
        <title>Genome sequencing provides insights into the evolution of gene families encoding plant cell wall-degrading enzymes in longhorned beetles.</title>
        <authorList>
            <person name="Shin N.R."/>
            <person name="Okamura Y."/>
            <person name="Kirsch R."/>
            <person name="Pauchet Y."/>
        </authorList>
    </citation>
    <scope>NUCLEOTIDE SEQUENCE</scope>
    <source>
        <strain evidence="7">MMC_N1</strain>
    </source>
</reference>
<evidence type="ECO:0000256" key="3">
    <source>
        <dbReference type="ARBA" id="ARBA00022692"/>
    </source>
</evidence>
<keyword evidence="4 6" id="KW-1133">Transmembrane helix</keyword>
<evidence type="ECO:0000256" key="5">
    <source>
        <dbReference type="ARBA" id="ARBA00023136"/>
    </source>
</evidence>
<evidence type="ECO:0000256" key="6">
    <source>
        <dbReference type="SAM" id="Phobius"/>
    </source>
</evidence>
<feature type="transmembrane region" description="Helical" evidence="6">
    <location>
        <begin position="72"/>
        <end position="95"/>
    </location>
</feature>
<feature type="non-terminal residue" evidence="7">
    <location>
        <position position="247"/>
    </location>
</feature>
<sequence>MQPIIVVSRLFGLFPVEYVKNGVQYKLKWSTGFAIYSYLLSLVLTVATLLGVANDLEEDEEHSIRMKTRKGRIVTCCDIIIVIVIVAFASLSLPFKLKKFWKLLKYLNSVDAIVPMRSCRVLRKSSIYVISSIFGTLAVVITFDMTSWAYTTRDTDNTGTFFKNYTSFYLLYCILIMQEVFFWHAVFFIKVRIAQLNRTLAGMEGEGADKFLKKVFIMPYSGKVCWRGDSGRTGNLEVYGMEKLSIS</sequence>
<protein>
    <recommendedName>
        <fullName evidence="9">Gustatory receptor</fullName>
    </recommendedName>
</protein>
<feature type="transmembrane region" description="Helical" evidence="6">
    <location>
        <begin position="169"/>
        <end position="189"/>
    </location>
</feature>